<evidence type="ECO:0000313" key="15">
    <source>
        <dbReference type="EMBL" id="KAF7992132.1"/>
    </source>
</evidence>
<keyword evidence="13" id="KW-1133">Transmembrane helix</keyword>
<evidence type="ECO:0000256" key="3">
    <source>
        <dbReference type="ARBA" id="ARBA00022729"/>
    </source>
</evidence>
<dbReference type="GO" id="GO:0005576">
    <property type="term" value="C:extracellular region"/>
    <property type="evidence" value="ECO:0007669"/>
    <property type="project" value="TreeGrafter"/>
</dbReference>
<evidence type="ECO:0000256" key="11">
    <source>
        <dbReference type="PROSITE-ProRule" id="PRU00504"/>
    </source>
</evidence>
<feature type="binding site" evidence="9">
    <location>
        <position position="177"/>
    </location>
    <ligand>
        <name>Ca(2+)</name>
        <dbReference type="ChEBI" id="CHEBI:29108"/>
        <note>structural</note>
    </ligand>
</feature>
<feature type="binding site" evidence="8">
    <location>
        <position position="317"/>
    </location>
    <ligand>
        <name>a protein</name>
        <dbReference type="ChEBI" id="CHEBI:16541"/>
    </ligand>
    <ligandPart>
        <name>C-terminal Xaa-(2S)-2-hydroxyglycine residue</name>
        <dbReference type="ChEBI" id="CHEBI:142768"/>
    </ligandPart>
</feature>
<feature type="signal peptide" evidence="14">
    <location>
        <begin position="1"/>
        <end position="21"/>
    </location>
</feature>
<evidence type="ECO:0000256" key="6">
    <source>
        <dbReference type="ARBA" id="ARBA00023180"/>
    </source>
</evidence>
<dbReference type="InterPro" id="IPR000720">
    <property type="entry name" value="PHM/PAL"/>
</dbReference>
<feature type="binding site" evidence="9">
    <location>
        <position position="301"/>
    </location>
    <ligand>
        <name>Zn(2+)</name>
        <dbReference type="ChEBI" id="CHEBI:29105"/>
        <note>catalytic</note>
    </ligand>
</feature>
<evidence type="ECO:0000256" key="9">
    <source>
        <dbReference type="PIRSR" id="PIRSR600720-2"/>
    </source>
</evidence>
<keyword evidence="3 14" id="KW-0732">Signal</keyword>
<dbReference type="EMBL" id="JACMRX010000003">
    <property type="protein sequence ID" value="KAF7992132.1"/>
    <property type="molecule type" value="Genomic_DNA"/>
</dbReference>
<dbReference type="PANTHER" id="PTHR10680:SF14">
    <property type="entry name" value="PEPTIDYL-GLYCINE ALPHA-AMIDATING MONOOXYGENASE"/>
    <property type="match status" value="1"/>
</dbReference>
<keyword evidence="9" id="KW-0862">Zinc</keyword>
<sequence>MNKFDTFICIFLLLKIIFVSCDLQDRLNLQHRQTHLPQKKFGDKDYAEYPEVEEEIDEEPNPNPHPVYLQNAGLVGTVPVYNTVNFSSAFDSSVKWDQSWLQDLKLGQLSAVDVDPDGNIAIFCRRFRKWDGTSFGPDNKFDNTKSAIYENVIMLFSKSGKLISEWGKNIFYMPHGLTIDTYGNYWLTDVALHQVFKFDKKDIDLYLEKMKTKRKNHSNEIKLKASIELGVPFEPGNDVTNFCKPTAVAVDKNDDFFVSDGYCNSRIVKFNKKGERILHFGVSLKPGFHSKIPVYAFYVPHALAIATELGYLFVADRENGRVLSYHTRNGTFHQLYEYPNIKSKIFSIAYANEQLFLVNGRNPLDDYHVHGFIIDVNNGNILSQFGPGQDMLAPHDIAVNQDGTEIYVVELNIQKAYRFIQAKKITTSVSNAKSDTLDDDTMKNVNSTKKVLFFVAGTVVLVGFCLAAAAVMSKCRKRGCLLVRRKAYWENEKKDNFKLSSLLEPRQGKGLRIFGNRPNKRDFSKLNTEPESSEDDLVDDSITI</sequence>
<keyword evidence="4" id="KW-0677">Repeat</keyword>
<evidence type="ECO:0000256" key="4">
    <source>
        <dbReference type="ARBA" id="ARBA00022737"/>
    </source>
</evidence>
<feature type="region of interest" description="Disordered" evidence="12">
    <location>
        <begin position="522"/>
        <end position="544"/>
    </location>
</feature>
<dbReference type="EC" id="4.3.2.5" evidence="1"/>
<dbReference type="GO" id="GO:0016020">
    <property type="term" value="C:membrane"/>
    <property type="evidence" value="ECO:0007669"/>
    <property type="project" value="InterPro"/>
</dbReference>
<name>A0A835CQC8_APHGI</name>
<organism evidence="15 16">
    <name type="scientific">Aphidius gifuensis</name>
    <name type="common">Parasitoid wasp</name>
    <dbReference type="NCBI Taxonomy" id="684658"/>
    <lineage>
        <taxon>Eukaryota</taxon>
        <taxon>Metazoa</taxon>
        <taxon>Ecdysozoa</taxon>
        <taxon>Arthropoda</taxon>
        <taxon>Hexapoda</taxon>
        <taxon>Insecta</taxon>
        <taxon>Pterygota</taxon>
        <taxon>Neoptera</taxon>
        <taxon>Endopterygota</taxon>
        <taxon>Hymenoptera</taxon>
        <taxon>Apocrita</taxon>
        <taxon>Ichneumonoidea</taxon>
        <taxon>Braconidae</taxon>
        <taxon>Aphidiinae</taxon>
        <taxon>Aphidius</taxon>
    </lineage>
</organism>
<keyword evidence="7" id="KW-0456">Lyase</keyword>
<dbReference type="GO" id="GO:0006518">
    <property type="term" value="P:peptide metabolic process"/>
    <property type="evidence" value="ECO:0007669"/>
    <property type="project" value="InterPro"/>
</dbReference>
<dbReference type="GO" id="GO:0046872">
    <property type="term" value="F:metal ion binding"/>
    <property type="evidence" value="ECO:0007669"/>
    <property type="project" value="UniProtKB-KW"/>
</dbReference>
<keyword evidence="13" id="KW-0812">Transmembrane</keyword>
<gene>
    <name evidence="15" type="ORF">HCN44_001457</name>
</gene>
<dbReference type="Proteomes" id="UP000639338">
    <property type="component" value="Unassembled WGS sequence"/>
</dbReference>
<evidence type="ECO:0000256" key="1">
    <source>
        <dbReference type="ARBA" id="ARBA00012343"/>
    </source>
</evidence>
<dbReference type="OrthoDB" id="10018185at2759"/>
<keyword evidence="13" id="KW-0472">Membrane</keyword>
<feature type="binding site" evidence="8">
    <location>
        <position position="262"/>
    </location>
    <ligand>
        <name>a protein</name>
        <dbReference type="ChEBI" id="CHEBI:16541"/>
    </ligand>
    <ligandPart>
        <name>C-terminal Xaa-(2S)-2-hydroxyglycine residue</name>
        <dbReference type="ChEBI" id="CHEBI:142768"/>
    </ligandPart>
</feature>
<keyword evidence="16" id="KW-1185">Reference proteome</keyword>
<feature type="binding site" evidence="9">
    <location>
        <position position="175"/>
    </location>
    <ligand>
        <name>Zn(2+)</name>
        <dbReference type="ChEBI" id="CHEBI:29105"/>
        <note>catalytic</note>
    </ligand>
</feature>
<accession>A0A835CQC8</accession>
<evidence type="ECO:0000256" key="7">
    <source>
        <dbReference type="ARBA" id="ARBA00023239"/>
    </source>
</evidence>
<feature type="disulfide bond" evidence="10">
    <location>
        <begin position="243"/>
        <end position="263"/>
    </location>
</feature>
<feature type="binding site" evidence="9">
    <location>
        <position position="112"/>
    </location>
    <ligand>
        <name>Ca(2+)</name>
        <dbReference type="ChEBI" id="CHEBI:29108"/>
        <note>structural</note>
    </ligand>
</feature>
<evidence type="ECO:0000256" key="5">
    <source>
        <dbReference type="ARBA" id="ARBA00023157"/>
    </source>
</evidence>
<evidence type="ECO:0000313" key="16">
    <source>
        <dbReference type="Proteomes" id="UP000639338"/>
    </source>
</evidence>
<dbReference type="GO" id="GO:0004598">
    <property type="term" value="F:peptidylamidoglycolate lyase activity"/>
    <property type="evidence" value="ECO:0007669"/>
    <property type="project" value="UniProtKB-EC"/>
</dbReference>
<keyword evidence="2 9" id="KW-0479">Metal-binding</keyword>
<feature type="repeat" description="NHL" evidence="11">
    <location>
        <begin position="241"/>
        <end position="273"/>
    </location>
</feature>
<feature type="repeat" description="NHL" evidence="11">
    <location>
        <begin position="160"/>
        <end position="201"/>
    </location>
</feature>
<dbReference type="Gene3D" id="2.120.10.30">
    <property type="entry name" value="TolB, C-terminal domain"/>
    <property type="match status" value="1"/>
</dbReference>
<evidence type="ECO:0000256" key="8">
    <source>
        <dbReference type="PIRSR" id="PIRSR600720-1"/>
    </source>
</evidence>
<dbReference type="PROSITE" id="PS51125">
    <property type="entry name" value="NHL"/>
    <property type="match status" value="2"/>
</dbReference>
<evidence type="ECO:0000256" key="14">
    <source>
        <dbReference type="SAM" id="SignalP"/>
    </source>
</evidence>
<dbReference type="InterPro" id="IPR001258">
    <property type="entry name" value="NHL_repeat"/>
</dbReference>
<feature type="binding site" evidence="9">
    <location>
        <position position="396"/>
    </location>
    <ligand>
        <name>Ca(2+)</name>
        <dbReference type="ChEBI" id="CHEBI:29108"/>
        <note>structural</note>
    </ligand>
</feature>
<evidence type="ECO:0000256" key="12">
    <source>
        <dbReference type="SAM" id="MobiDB-lite"/>
    </source>
</evidence>
<keyword evidence="6" id="KW-0325">Glycoprotein</keyword>
<dbReference type="Pfam" id="PF01436">
    <property type="entry name" value="NHL"/>
    <property type="match status" value="1"/>
</dbReference>
<dbReference type="InterPro" id="IPR011042">
    <property type="entry name" value="6-blade_b-propeller_TolB-like"/>
</dbReference>
<feature type="chain" id="PRO_5032658213" description="peptidylamidoglycolate lyase" evidence="14">
    <location>
        <begin position="22"/>
        <end position="544"/>
    </location>
</feature>
<keyword evidence="9" id="KW-0106">Calcium</keyword>
<evidence type="ECO:0000256" key="10">
    <source>
        <dbReference type="PIRSR" id="PIRSR600720-3"/>
    </source>
</evidence>
<feature type="binding site" evidence="9">
    <location>
        <position position="395"/>
    </location>
    <ligand>
        <name>Zn(2+)</name>
        <dbReference type="ChEBI" id="CHEBI:29105"/>
        <note>catalytic</note>
    </ligand>
</feature>
<dbReference type="AlphaFoldDB" id="A0A835CQC8"/>
<reference evidence="15 16" key="1">
    <citation type="submission" date="2020-08" db="EMBL/GenBank/DDBJ databases">
        <title>Aphidius gifuensis genome sequencing and assembly.</title>
        <authorList>
            <person name="Du Z."/>
        </authorList>
    </citation>
    <scope>NUCLEOTIDE SEQUENCE [LARGE SCALE GENOMIC DNA]</scope>
    <source>
        <strain evidence="15">YNYX2018</strain>
        <tissue evidence="15">Adults</tissue>
    </source>
</reference>
<keyword evidence="5 10" id="KW-1015">Disulfide bond</keyword>
<feature type="compositionally biased region" description="Acidic residues" evidence="12">
    <location>
        <begin position="531"/>
        <end position="544"/>
    </location>
</feature>
<proteinExistence type="predicted"/>
<comment type="caution">
    <text evidence="15">The sequence shown here is derived from an EMBL/GenBank/DDBJ whole genome shotgun (WGS) entry which is preliminary data.</text>
</comment>
<dbReference type="PANTHER" id="PTHR10680">
    <property type="entry name" value="PEPTIDYL-GLYCINE ALPHA-AMIDATING MONOOXYGENASE"/>
    <property type="match status" value="1"/>
</dbReference>
<feature type="transmembrane region" description="Helical" evidence="13">
    <location>
        <begin position="451"/>
        <end position="472"/>
    </location>
</feature>
<protein>
    <recommendedName>
        <fullName evidence="1">peptidylamidoglycolate lyase</fullName>
        <ecNumber evidence="1">4.3.2.5</ecNumber>
    </recommendedName>
</protein>
<evidence type="ECO:0000256" key="13">
    <source>
        <dbReference type="SAM" id="Phobius"/>
    </source>
</evidence>
<comment type="cofactor">
    <cofactor evidence="9">
        <name>Zn(2+)</name>
        <dbReference type="ChEBI" id="CHEBI:29105"/>
    </cofactor>
    <text evidence="9">Binds one Zn(2+) ion per subunit.</text>
</comment>
<dbReference type="CDD" id="cd14958">
    <property type="entry name" value="NHL_PAL_like"/>
    <property type="match status" value="1"/>
</dbReference>
<feature type="binding site" evidence="8">
    <location>
        <position position="125"/>
    </location>
    <ligand>
        <name>a protein</name>
        <dbReference type="ChEBI" id="CHEBI:16541"/>
    </ligand>
    <ligandPart>
        <name>C-terminal Xaa-(2S)-2-hydroxyglycine residue</name>
        <dbReference type="ChEBI" id="CHEBI:142768"/>
    </ligandPart>
</feature>
<dbReference type="PRINTS" id="PR00790">
    <property type="entry name" value="PAMONOXGNASE"/>
</dbReference>
<evidence type="ECO:0000256" key="2">
    <source>
        <dbReference type="ARBA" id="ARBA00022723"/>
    </source>
</evidence>
<dbReference type="SUPFAM" id="SSF63829">
    <property type="entry name" value="Calcium-dependent phosphotriesterase"/>
    <property type="match status" value="1"/>
</dbReference>